<dbReference type="PROSITE" id="PS51160">
    <property type="entry name" value="ACYLPHOSPHATASE_3"/>
    <property type="match status" value="1"/>
</dbReference>
<dbReference type="GO" id="GO:0003998">
    <property type="term" value="F:acylphosphatase activity"/>
    <property type="evidence" value="ECO:0007669"/>
    <property type="project" value="UniProtKB-EC"/>
</dbReference>
<dbReference type="EMBL" id="MU128913">
    <property type="protein sequence ID" value="KAF9520158.1"/>
    <property type="molecule type" value="Genomic_DNA"/>
</dbReference>
<evidence type="ECO:0000256" key="6">
    <source>
        <dbReference type="RuleBase" id="RU004168"/>
    </source>
</evidence>
<dbReference type="InterPro" id="IPR020456">
    <property type="entry name" value="Acylphosphatase"/>
</dbReference>
<gene>
    <name evidence="8" type="ORF">BS47DRAFT_846979</name>
</gene>
<evidence type="ECO:0000256" key="2">
    <source>
        <dbReference type="ARBA" id="ARBA00012150"/>
    </source>
</evidence>
<dbReference type="InterPro" id="IPR001792">
    <property type="entry name" value="Acylphosphatase-like_dom"/>
</dbReference>
<dbReference type="PANTHER" id="PTHR10029:SF3">
    <property type="entry name" value="ACYLPHOSPHATASE-RELATED"/>
    <property type="match status" value="1"/>
</dbReference>
<reference evidence="8" key="1">
    <citation type="journal article" date="2020" name="Nat. Commun.">
        <title>Large-scale genome sequencing of mycorrhizal fungi provides insights into the early evolution of symbiotic traits.</title>
        <authorList>
            <person name="Miyauchi S."/>
            <person name="Kiss E."/>
            <person name="Kuo A."/>
            <person name="Drula E."/>
            <person name="Kohler A."/>
            <person name="Sanchez-Garcia M."/>
            <person name="Morin E."/>
            <person name="Andreopoulos B."/>
            <person name="Barry K.W."/>
            <person name="Bonito G."/>
            <person name="Buee M."/>
            <person name="Carver A."/>
            <person name="Chen C."/>
            <person name="Cichocki N."/>
            <person name="Clum A."/>
            <person name="Culley D."/>
            <person name="Crous P.W."/>
            <person name="Fauchery L."/>
            <person name="Girlanda M."/>
            <person name="Hayes R.D."/>
            <person name="Keri Z."/>
            <person name="LaButti K."/>
            <person name="Lipzen A."/>
            <person name="Lombard V."/>
            <person name="Magnuson J."/>
            <person name="Maillard F."/>
            <person name="Murat C."/>
            <person name="Nolan M."/>
            <person name="Ohm R.A."/>
            <person name="Pangilinan J."/>
            <person name="Pereira M.F."/>
            <person name="Perotto S."/>
            <person name="Peter M."/>
            <person name="Pfister S."/>
            <person name="Riley R."/>
            <person name="Sitrit Y."/>
            <person name="Stielow J.B."/>
            <person name="Szollosi G."/>
            <person name="Zifcakova L."/>
            <person name="Stursova M."/>
            <person name="Spatafora J.W."/>
            <person name="Tedersoo L."/>
            <person name="Vaario L.M."/>
            <person name="Yamada A."/>
            <person name="Yan M."/>
            <person name="Wang P."/>
            <person name="Xu J."/>
            <person name="Bruns T."/>
            <person name="Baldrian P."/>
            <person name="Vilgalys R."/>
            <person name="Dunand C."/>
            <person name="Henrissat B."/>
            <person name="Grigoriev I.V."/>
            <person name="Hibbett D."/>
            <person name="Nagy L.G."/>
            <person name="Martin F.M."/>
        </authorList>
    </citation>
    <scope>NUCLEOTIDE SEQUENCE</scope>
    <source>
        <strain evidence="8">UP504</strain>
    </source>
</reference>
<dbReference type="OrthoDB" id="7961613at2759"/>
<dbReference type="InterPro" id="IPR036046">
    <property type="entry name" value="Acylphosphatase-like_dom_sf"/>
</dbReference>
<evidence type="ECO:0000256" key="1">
    <source>
        <dbReference type="ARBA" id="ARBA00005614"/>
    </source>
</evidence>
<comment type="caution">
    <text evidence="8">The sequence shown here is derived from an EMBL/GenBank/DDBJ whole genome shotgun (WGS) entry which is preliminary data.</text>
</comment>
<proteinExistence type="inferred from homology"/>
<feature type="active site" evidence="5">
    <location>
        <position position="18"/>
    </location>
</feature>
<keyword evidence="3 5" id="KW-0378">Hydrolase</keyword>
<comment type="similarity">
    <text evidence="1 6">Belongs to the acylphosphatase family.</text>
</comment>
<comment type="catalytic activity">
    <reaction evidence="4 5">
        <text>an acyl phosphate + H2O = a carboxylate + phosphate + H(+)</text>
        <dbReference type="Rhea" id="RHEA:14965"/>
        <dbReference type="ChEBI" id="CHEBI:15377"/>
        <dbReference type="ChEBI" id="CHEBI:15378"/>
        <dbReference type="ChEBI" id="CHEBI:29067"/>
        <dbReference type="ChEBI" id="CHEBI:43474"/>
        <dbReference type="ChEBI" id="CHEBI:59918"/>
        <dbReference type="EC" id="3.6.1.7"/>
    </reaction>
</comment>
<evidence type="ECO:0000313" key="8">
    <source>
        <dbReference type="EMBL" id="KAF9520158.1"/>
    </source>
</evidence>
<dbReference type="InterPro" id="IPR017968">
    <property type="entry name" value="Acylphosphatase_CS"/>
</dbReference>
<dbReference type="Proteomes" id="UP000886523">
    <property type="component" value="Unassembled WGS sequence"/>
</dbReference>
<keyword evidence="9" id="KW-1185">Reference proteome</keyword>
<dbReference type="SUPFAM" id="SSF54975">
    <property type="entry name" value="Acylphosphatase/BLUF domain-like"/>
    <property type="match status" value="1"/>
</dbReference>
<sequence length="94" mass="10472">MSFFAFEVDGLVQGVFFRKNTRKKAMTLGLRGWIRNHPAGHVEGVAIGPKYKLDELKEYLAHGPRGARVDKVTIVREGEGEGGEEVGGEFTIRR</sequence>
<dbReference type="Gene3D" id="3.30.70.100">
    <property type="match status" value="1"/>
</dbReference>
<evidence type="ECO:0000256" key="4">
    <source>
        <dbReference type="ARBA" id="ARBA00047645"/>
    </source>
</evidence>
<dbReference type="PROSITE" id="PS00150">
    <property type="entry name" value="ACYLPHOSPHATASE_1"/>
    <property type="match status" value="1"/>
</dbReference>
<dbReference type="PANTHER" id="PTHR10029">
    <property type="entry name" value="ACYLPHOSPHATASE"/>
    <property type="match status" value="1"/>
</dbReference>
<evidence type="ECO:0000313" key="9">
    <source>
        <dbReference type="Proteomes" id="UP000886523"/>
    </source>
</evidence>
<accession>A0A9P6B9E3</accession>
<dbReference type="AlphaFoldDB" id="A0A9P6B9E3"/>
<feature type="domain" description="Acylphosphatase-like" evidence="7">
    <location>
        <begin position="3"/>
        <end position="94"/>
    </location>
</feature>
<dbReference type="EC" id="3.6.1.7" evidence="2 5"/>
<evidence type="ECO:0000256" key="3">
    <source>
        <dbReference type="ARBA" id="ARBA00022801"/>
    </source>
</evidence>
<organism evidence="8 9">
    <name type="scientific">Hydnum rufescens UP504</name>
    <dbReference type="NCBI Taxonomy" id="1448309"/>
    <lineage>
        <taxon>Eukaryota</taxon>
        <taxon>Fungi</taxon>
        <taxon>Dikarya</taxon>
        <taxon>Basidiomycota</taxon>
        <taxon>Agaricomycotina</taxon>
        <taxon>Agaricomycetes</taxon>
        <taxon>Cantharellales</taxon>
        <taxon>Hydnaceae</taxon>
        <taxon>Hydnum</taxon>
    </lineage>
</organism>
<name>A0A9P6B9E3_9AGAM</name>
<dbReference type="PRINTS" id="PR00112">
    <property type="entry name" value="ACYLPHPHTASE"/>
</dbReference>
<evidence type="ECO:0000259" key="7">
    <source>
        <dbReference type="PROSITE" id="PS51160"/>
    </source>
</evidence>
<dbReference type="Pfam" id="PF00708">
    <property type="entry name" value="Acylphosphatase"/>
    <property type="match status" value="1"/>
</dbReference>
<evidence type="ECO:0000256" key="5">
    <source>
        <dbReference type="PROSITE-ProRule" id="PRU00520"/>
    </source>
</evidence>
<protein>
    <recommendedName>
        <fullName evidence="2 5">acylphosphatase</fullName>
        <ecNumber evidence="2 5">3.6.1.7</ecNumber>
    </recommendedName>
</protein>
<feature type="active site" evidence="5">
    <location>
        <position position="36"/>
    </location>
</feature>